<organism evidence="2 3">
    <name type="scientific">Puccinia graminis f. sp. tritici (strain CRL 75-36-700-3 / race SCCL)</name>
    <name type="common">Black stem rust fungus</name>
    <dbReference type="NCBI Taxonomy" id="418459"/>
    <lineage>
        <taxon>Eukaryota</taxon>
        <taxon>Fungi</taxon>
        <taxon>Dikarya</taxon>
        <taxon>Basidiomycota</taxon>
        <taxon>Pucciniomycotina</taxon>
        <taxon>Pucciniomycetes</taxon>
        <taxon>Pucciniales</taxon>
        <taxon>Pucciniaceae</taxon>
        <taxon>Puccinia</taxon>
    </lineage>
</organism>
<accession>E3KIA3</accession>
<reference evidence="3" key="2">
    <citation type="journal article" date="2011" name="Proc. Natl. Acad. Sci. U.S.A.">
        <title>Obligate biotrophy features unraveled by the genomic analysis of rust fungi.</title>
        <authorList>
            <person name="Duplessis S."/>
            <person name="Cuomo C.A."/>
            <person name="Lin Y.-C."/>
            <person name="Aerts A."/>
            <person name="Tisserant E."/>
            <person name="Veneault-Fourrey C."/>
            <person name="Joly D.L."/>
            <person name="Hacquard S."/>
            <person name="Amselem J."/>
            <person name="Cantarel B.L."/>
            <person name="Chiu R."/>
            <person name="Coutinho P.M."/>
            <person name="Feau N."/>
            <person name="Field M."/>
            <person name="Frey P."/>
            <person name="Gelhaye E."/>
            <person name="Goldberg J."/>
            <person name="Grabherr M.G."/>
            <person name="Kodira C.D."/>
            <person name="Kohler A."/>
            <person name="Kuees U."/>
            <person name="Lindquist E.A."/>
            <person name="Lucas S.M."/>
            <person name="Mago R."/>
            <person name="Mauceli E."/>
            <person name="Morin E."/>
            <person name="Murat C."/>
            <person name="Pangilinan J.L."/>
            <person name="Park R."/>
            <person name="Pearson M."/>
            <person name="Quesneville H."/>
            <person name="Rouhier N."/>
            <person name="Sakthikumar S."/>
            <person name="Salamov A.A."/>
            <person name="Schmutz J."/>
            <person name="Selles B."/>
            <person name="Shapiro H."/>
            <person name="Tanguay P."/>
            <person name="Tuskan G.A."/>
            <person name="Henrissat B."/>
            <person name="Van de Peer Y."/>
            <person name="Rouze P."/>
            <person name="Ellis J.G."/>
            <person name="Dodds P.N."/>
            <person name="Schein J.E."/>
            <person name="Zhong S."/>
            <person name="Hamelin R.C."/>
            <person name="Grigoriev I.V."/>
            <person name="Szabo L.J."/>
            <person name="Martin F."/>
        </authorList>
    </citation>
    <scope>NUCLEOTIDE SEQUENCE [LARGE SCALE GENOMIC DNA]</scope>
    <source>
        <strain evidence="3">CRL 75-36-700-3 / race SCCL</strain>
    </source>
</reference>
<dbReference type="HOGENOM" id="CLU_2122268_0_0_1"/>
<dbReference type="InParanoid" id="E3KIA3"/>
<feature type="region of interest" description="Disordered" evidence="1">
    <location>
        <begin position="1"/>
        <end position="39"/>
    </location>
</feature>
<sequence length="114" mass="12104">MYSRGSVNHKGATQSFDQGLNSSSPLSAINPSSNQNTENVAQKAAQILFLLSQGNPDPIAHQSSATRLSRSNYPDIKALSQACYSSAAQISNMVGTLRLLLVATLGGYVFSNEK</sequence>
<gene>
    <name evidence="2" type="ORF">PGTG_09741</name>
</gene>
<dbReference type="AlphaFoldDB" id="E3KIA3"/>
<dbReference type="GeneID" id="10532723"/>
<evidence type="ECO:0000313" key="2">
    <source>
        <dbReference type="EMBL" id="EFP84028.2"/>
    </source>
</evidence>
<dbReference type="VEuPathDB" id="FungiDB:PGTG_09741"/>
<feature type="compositionally biased region" description="Low complexity" evidence="1">
    <location>
        <begin position="20"/>
        <end position="34"/>
    </location>
</feature>
<dbReference type="KEGG" id="pgr:PGTG_09741"/>
<evidence type="ECO:0000256" key="1">
    <source>
        <dbReference type="SAM" id="MobiDB-lite"/>
    </source>
</evidence>
<name>E3KIA3_PUCGT</name>
<evidence type="ECO:0000313" key="3">
    <source>
        <dbReference type="Proteomes" id="UP000008783"/>
    </source>
</evidence>
<dbReference type="EMBL" id="DS178288">
    <property type="protein sequence ID" value="EFP84028.2"/>
    <property type="molecule type" value="Genomic_DNA"/>
</dbReference>
<reference key="1">
    <citation type="submission" date="2007-01" db="EMBL/GenBank/DDBJ databases">
        <title>The Genome Sequence of Puccinia graminis f. sp. tritici Strain CRL 75-36-700-3.</title>
        <authorList>
            <consortium name="The Broad Institute Genome Sequencing Platform"/>
            <person name="Birren B."/>
            <person name="Lander E."/>
            <person name="Galagan J."/>
            <person name="Nusbaum C."/>
            <person name="Devon K."/>
            <person name="Cuomo C."/>
            <person name="Jaffe D."/>
            <person name="Butler J."/>
            <person name="Alvarez P."/>
            <person name="Gnerre S."/>
            <person name="Grabherr M."/>
            <person name="Mauceli E."/>
            <person name="Brockman W."/>
            <person name="Young S."/>
            <person name="LaButti K."/>
            <person name="Sykes S."/>
            <person name="DeCaprio D."/>
            <person name="Crawford M."/>
            <person name="Koehrsen M."/>
            <person name="Engels R."/>
            <person name="Montgomery P."/>
            <person name="Pearson M."/>
            <person name="Howarth C."/>
            <person name="Larson L."/>
            <person name="White J."/>
            <person name="Zeng Q."/>
            <person name="Kodira C."/>
            <person name="Yandava C."/>
            <person name="Alvarado L."/>
            <person name="O'Leary S."/>
            <person name="Szabo L."/>
            <person name="Dean R."/>
            <person name="Schein J."/>
        </authorList>
    </citation>
    <scope>NUCLEOTIDE SEQUENCE</scope>
    <source>
        <strain>CRL 75-36-700-3</strain>
    </source>
</reference>
<proteinExistence type="predicted"/>
<keyword evidence="3" id="KW-1185">Reference proteome</keyword>
<protein>
    <submittedName>
        <fullName evidence="2">Uncharacterized protein</fullName>
    </submittedName>
</protein>
<dbReference type="Proteomes" id="UP000008783">
    <property type="component" value="Unassembled WGS sequence"/>
</dbReference>
<dbReference type="RefSeq" id="XP_003328447.2">
    <property type="nucleotide sequence ID" value="XM_003328399.2"/>
</dbReference>